<keyword evidence="2" id="KW-1185">Reference proteome</keyword>
<reference evidence="1" key="1">
    <citation type="submission" date="2019-10" db="EMBL/GenBank/DDBJ databases">
        <authorList>
            <consortium name="DOE Joint Genome Institute"/>
            <person name="Kuo A."/>
            <person name="Miyauchi S."/>
            <person name="Kiss E."/>
            <person name="Drula E."/>
            <person name="Kohler A."/>
            <person name="Sanchez-Garcia M."/>
            <person name="Andreopoulos B."/>
            <person name="Barry K.W."/>
            <person name="Bonito G."/>
            <person name="Buee M."/>
            <person name="Carver A."/>
            <person name="Chen C."/>
            <person name="Cichocki N."/>
            <person name="Clum A."/>
            <person name="Culley D."/>
            <person name="Crous P.W."/>
            <person name="Fauchery L."/>
            <person name="Girlanda M."/>
            <person name="Hayes R."/>
            <person name="Keri Z."/>
            <person name="LaButti K."/>
            <person name="Lipzen A."/>
            <person name="Lombard V."/>
            <person name="Magnuson J."/>
            <person name="Maillard F."/>
            <person name="Morin E."/>
            <person name="Murat C."/>
            <person name="Nolan M."/>
            <person name="Ohm R."/>
            <person name="Pangilinan J."/>
            <person name="Pereira M."/>
            <person name="Perotto S."/>
            <person name="Peter M."/>
            <person name="Riley R."/>
            <person name="Sitrit Y."/>
            <person name="Stielow B."/>
            <person name="Szollosi G."/>
            <person name="Zifcakova L."/>
            <person name="Stursova M."/>
            <person name="Spatafora J.W."/>
            <person name="Tedersoo L."/>
            <person name="Vaario L.-M."/>
            <person name="Yamada A."/>
            <person name="Yan M."/>
            <person name="Wang P."/>
            <person name="Xu J."/>
            <person name="Bruns T."/>
            <person name="Baldrian P."/>
            <person name="Vilgalys R."/>
            <person name="Henrissat B."/>
            <person name="Grigoriev I.V."/>
            <person name="Hibbett D."/>
            <person name="Nagy L.G."/>
            <person name="Martin F.M."/>
        </authorList>
    </citation>
    <scope>NUCLEOTIDE SEQUENCE</scope>
    <source>
        <strain evidence="1">Prilba</strain>
    </source>
</reference>
<proteinExistence type="predicted"/>
<dbReference type="OrthoDB" id="206452at2759"/>
<dbReference type="EMBL" id="WHVB01000058">
    <property type="protein sequence ID" value="KAF8464197.1"/>
    <property type="molecule type" value="Genomic_DNA"/>
</dbReference>
<protein>
    <submittedName>
        <fullName evidence="1">Uncharacterized protein</fullName>
    </submittedName>
</protein>
<dbReference type="InterPro" id="IPR012816">
    <property type="entry name" value="NADAR"/>
</dbReference>
<dbReference type="AlphaFoldDB" id="A0A9P5JUS4"/>
<dbReference type="CDD" id="cd15457">
    <property type="entry name" value="NADAR"/>
    <property type="match status" value="1"/>
</dbReference>
<reference evidence="1" key="2">
    <citation type="journal article" date="2020" name="Nat. Commun.">
        <title>Large-scale genome sequencing of mycorrhizal fungi provides insights into the early evolution of symbiotic traits.</title>
        <authorList>
            <person name="Miyauchi S."/>
            <person name="Kiss E."/>
            <person name="Kuo A."/>
            <person name="Drula E."/>
            <person name="Kohler A."/>
            <person name="Sanchez-Garcia M."/>
            <person name="Morin E."/>
            <person name="Andreopoulos B."/>
            <person name="Barry K.W."/>
            <person name="Bonito G."/>
            <person name="Buee M."/>
            <person name="Carver A."/>
            <person name="Chen C."/>
            <person name="Cichocki N."/>
            <person name="Clum A."/>
            <person name="Culley D."/>
            <person name="Crous P.W."/>
            <person name="Fauchery L."/>
            <person name="Girlanda M."/>
            <person name="Hayes R.D."/>
            <person name="Keri Z."/>
            <person name="LaButti K."/>
            <person name="Lipzen A."/>
            <person name="Lombard V."/>
            <person name="Magnuson J."/>
            <person name="Maillard F."/>
            <person name="Murat C."/>
            <person name="Nolan M."/>
            <person name="Ohm R.A."/>
            <person name="Pangilinan J."/>
            <person name="Pereira M.F."/>
            <person name="Perotto S."/>
            <person name="Peter M."/>
            <person name="Pfister S."/>
            <person name="Riley R."/>
            <person name="Sitrit Y."/>
            <person name="Stielow J.B."/>
            <person name="Szollosi G."/>
            <person name="Zifcakova L."/>
            <person name="Stursova M."/>
            <person name="Spatafora J.W."/>
            <person name="Tedersoo L."/>
            <person name="Vaario L.M."/>
            <person name="Yamada A."/>
            <person name="Yan M."/>
            <person name="Wang P."/>
            <person name="Xu J."/>
            <person name="Bruns T."/>
            <person name="Baldrian P."/>
            <person name="Vilgalys R."/>
            <person name="Dunand C."/>
            <person name="Henrissat B."/>
            <person name="Grigoriev I.V."/>
            <person name="Hibbett D."/>
            <person name="Nagy L.G."/>
            <person name="Martin F.M."/>
        </authorList>
    </citation>
    <scope>NUCLEOTIDE SEQUENCE</scope>
    <source>
        <strain evidence="1">Prilba</strain>
    </source>
</reference>
<gene>
    <name evidence="1" type="ORF">DFH94DRAFT_785805</name>
</gene>
<evidence type="ECO:0000313" key="2">
    <source>
        <dbReference type="Proteomes" id="UP000759537"/>
    </source>
</evidence>
<sequence>MAPVFKFNSFGDFAGFLYHSPHSVVYEEDRYPTALHLFEARKFLYRPDLADRIRQCERVEEVTALSQELREFVQRDWSNVALSTVSNLFSFFSFLPVFRTARVLA</sequence>
<comment type="caution">
    <text evidence="1">The sequence shown here is derived from an EMBL/GenBank/DDBJ whole genome shotgun (WGS) entry which is preliminary data.</text>
</comment>
<evidence type="ECO:0000313" key="1">
    <source>
        <dbReference type="EMBL" id="KAF8464197.1"/>
    </source>
</evidence>
<organism evidence="1 2">
    <name type="scientific">Russula ochroleuca</name>
    <dbReference type="NCBI Taxonomy" id="152965"/>
    <lineage>
        <taxon>Eukaryota</taxon>
        <taxon>Fungi</taxon>
        <taxon>Dikarya</taxon>
        <taxon>Basidiomycota</taxon>
        <taxon>Agaricomycotina</taxon>
        <taxon>Agaricomycetes</taxon>
        <taxon>Russulales</taxon>
        <taxon>Russulaceae</taxon>
        <taxon>Russula</taxon>
    </lineage>
</organism>
<dbReference type="InterPro" id="IPR037238">
    <property type="entry name" value="YbiA-like_sf"/>
</dbReference>
<dbReference type="SUPFAM" id="SSF143990">
    <property type="entry name" value="YbiA-like"/>
    <property type="match status" value="1"/>
</dbReference>
<dbReference type="Proteomes" id="UP000759537">
    <property type="component" value="Unassembled WGS sequence"/>
</dbReference>
<accession>A0A9P5JUS4</accession>
<dbReference type="Gene3D" id="1.10.357.40">
    <property type="entry name" value="YbiA-like"/>
    <property type="match status" value="1"/>
</dbReference>
<name>A0A9P5JUS4_9AGAM</name>